<evidence type="ECO:0000313" key="4">
    <source>
        <dbReference type="Proteomes" id="UP000235036"/>
    </source>
</evidence>
<evidence type="ECO:0000256" key="1">
    <source>
        <dbReference type="SAM" id="Phobius"/>
    </source>
</evidence>
<keyword evidence="1" id="KW-0812">Transmembrane</keyword>
<feature type="transmembrane region" description="Helical" evidence="1">
    <location>
        <begin position="375"/>
        <end position="399"/>
    </location>
</feature>
<feature type="transmembrane region" description="Helical" evidence="1">
    <location>
        <begin position="350"/>
        <end position="369"/>
    </location>
</feature>
<feature type="transmembrane region" description="Helical" evidence="1">
    <location>
        <begin position="146"/>
        <end position="179"/>
    </location>
</feature>
<dbReference type="InterPro" id="IPR018677">
    <property type="entry name" value="DUF2157"/>
</dbReference>
<dbReference type="EMBL" id="NRQW01000677">
    <property type="protein sequence ID" value="PLZ82730.1"/>
    <property type="molecule type" value="Genomic_DNA"/>
</dbReference>
<dbReference type="Pfam" id="PF09925">
    <property type="entry name" value="DUF2157"/>
    <property type="match status" value="1"/>
</dbReference>
<gene>
    <name evidence="3" type="ORF">CEN44_27440</name>
</gene>
<feature type="transmembrane region" description="Helical" evidence="1">
    <location>
        <begin position="249"/>
        <end position="267"/>
    </location>
</feature>
<name>A0A2N6JV30_FISMU</name>
<feature type="transmembrane region" description="Helical" evidence="1">
    <location>
        <begin position="81"/>
        <end position="99"/>
    </location>
</feature>
<feature type="transmembrane region" description="Helical" evidence="1">
    <location>
        <begin position="406"/>
        <end position="423"/>
    </location>
</feature>
<organism evidence="3 4">
    <name type="scientific">Fischerella muscicola CCMEE 5323</name>
    <dbReference type="NCBI Taxonomy" id="2019572"/>
    <lineage>
        <taxon>Bacteria</taxon>
        <taxon>Bacillati</taxon>
        <taxon>Cyanobacteriota</taxon>
        <taxon>Cyanophyceae</taxon>
        <taxon>Nostocales</taxon>
        <taxon>Hapalosiphonaceae</taxon>
        <taxon>Fischerella</taxon>
    </lineage>
</organism>
<dbReference type="Proteomes" id="UP000235036">
    <property type="component" value="Unassembled WGS sequence"/>
</dbReference>
<evidence type="ECO:0000313" key="3">
    <source>
        <dbReference type="EMBL" id="PLZ82730.1"/>
    </source>
</evidence>
<feature type="transmembrane region" description="Helical" evidence="1">
    <location>
        <begin position="191"/>
        <end position="213"/>
    </location>
</feature>
<feature type="transmembrane region" description="Helical" evidence="1">
    <location>
        <begin position="429"/>
        <end position="450"/>
    </location>
</feature>
<keyword evidence="1" id="KW-0472">Membrane</keyword>
<feature type="transmembrane region" description="Helical" evidence="1">
    <location>
        <begin position="48"/>
        <end position="69"/>
    </location>
</feature>
<accession>A0A2N6JV30</accession>
<dbReference type="RefSeq" id="WP_016866759.1">
    <property type="nucleotide sequence ID" value="NZ_CAWNVR010000097.1"/>
</dbReference>
<keyword evidence="4" id="KW-1185">Reference proteome</keyword>
<feature type="transmembrane region" description="Helical" evidence="1">
    <location>
        <begin position="287"/>
        <end position="305"/>
    </location>
</feature>
<feature type="transmembrane region" description="Helical" evidence="1">
    <location>
        <begin position="114"/>
        <end position="134"/>
    </location>
</feature>
<feature type="domain" description="DUF2157" evidence="2">
    <location>
        <begin position="17"/>
        <end position="166"/>
    </location>
</feature>
<evidence type="ECO:0000259" key="2">
    <source>
        <dbReference type="Pfam" id="PF09925"/>
    </source>
</evidence>
<proteinExistence type="predicted"/>
<dbReference type="AlphaFoldDB" id="A0A2N6JV30"/>
<keyword evidence="1" id="KW-1133">Transmembrane helix</keyword>
<comment type="caution">
    <text evidence="3">The sequence shown here is derived from an EMBL/GenBank/DDBJ whole genome shotgun (WGS) entry which is preliminary data.</text>
</comment>
<protein>
    <submittedName>
        <fullName evidence="3">DUF2157 domain-containing protein</fullName>
    </submittedName>
</protein>
<reference evidence="3 4" key="1">
    <citation type="submission" date="2017-08" db="EMBL/GenBank/DDBJ databases">
        <title>Genomes of Fischerella (Mastigocladus) sp. strains.</title>
        <authorList>
            <person name="Miller S.R."/>
        </authorList>
    </citation>
    <scope>NUCLEOTIDE SEQUENCE [LARGE SCALE GENOMIC DNA]</scope>
    <source>
        <strain evidence="3 4">CCMEE 5323</strain>
    </source>
</reference>
<feature type="transmembrane region" description="Helical" evidence="1">
    <location>
        <begin position="317"/>
        <end position="338"/>
    </location>
</feature>
<sequence>MVFDNFRRKLRQEALLWWDEGLIDALQYKHLAERYQFHQLEIAQSDRFVFILITVGCILLGLGVITFVAANWQVWSKAIKFTLLLSLFLATNVTGFYLWQQPNQHNTLGRNKLLGHGLLILGALLLGANIALSVQMFHISSSDCEIFLCWGFAVLLMAYSLRLSSLGTLGIILIQIGYWTGLSAQYLQDHSIWAQLIVQHMPLLSAVMFIPLAYRCKSQWIFTLGAIALITSLQLNLKSWEFSKYSDSLAWIPAVAFTLPPALLWSYDDLLFPKITFRAFQPIARMLALIFFSILFYFLSFRGWWEISAQNPSLRNYWSLLDVIFLGTLAIWQWYYLLTKKSKHNRKLEPITIALSSFTLLTGVVILWHQSISPIPTIGIVVFNSLLAIFALGIIRVALLAGERSAFWGGIILITLQIVSRMLEYNRDLVFKSVVFVLCGIAVIIAGIWFEHQFFGVSYSSKNAR</sequence>